<dbReference type="AlphaFoldDB" id="W2CB12"/>
<organism evidence="1 2">
    <name type="scientific">Tannerella sp. oral taxon BU063 isolate Cell 5</name>
    <dbReference type="NCBI Taxonomy" id="1410950"/>
    <lineage>
        <taxon>Bacteria</taxon>
        <taxon>Pseudomonadati</taxon>
        <taxon>Bacteroidota</taxon>
        <taxon>Bacteroidia</taxon>
        <taxon>Bacteroidales</taxon>
        <taxon>Tannerellaceae</taxon>
        <taxon>Tannerella</taxon>
    </lineage>
</organism>
<gene>
    <name evidence="1" type="ORF">T229_08860</name>
</gene>
<accession>W2CB12</accession>
<comment type="caution">
    <text evidence="1">The sequence shown here is derived from an EMBL/GenBank/DDBJ whole genome shotgun (WGS) entry which is preliminary data.</text>
</comment>
<sequence length="48" mass="5361">MEKLFKGLSFKDIKKKNANVSLGKVVDNTTVCAFFIAIRLCGITLKKQ</sequence>
<name>W2CB12_9BACT</name>
<protein>
    <submittedName>
        <fullName evidence="1">Uncharacterized protein</fullName>
    </submittedName>
</protein>
<evidence type="ECO:0000313" key="1">
    <source>
        <dbReference type="EMBL" id="ETK04454.1"/>
    </source>
</evidence>
<proteinExistence type="predicted"/>
<dbReference type="Proteomes" id="UP000018872">
    <property type="component" value="Unassembled WGS sequence"/>
</dbReference>
<reference evidence="1 2" key="1">
    <citation type="submission" date="2013-11" db="EMBL/GenBank/DDBJ databases">
        <title>Single cell genomics of uncultured Tannerella BU063 (oral taxon 286).</title>
        <authorList>
            <person name="Beall C.J."/>
            <person name="Campbell A.G."/>
            <person name="Griffen A.L."/>
            <person name="Podar M."/>
            <person name="Leys E.J."/>
        </authorList>
    </citation>
    <scope>NUCLEOTIDE SEQUENCE [LARGE SCALE GENOMIC DNA]</scope>
    <source>
        <strain evidence="1">Cell 5</strain>
    </source>
</reference>
<dbReference type="EMBL" id="AYYC01000655">
    <property type="protein sequence ID" value="ETK04454.1"/>
    <property type="molecule type" value="Genomic_DNA"/>
</dbReference>
<evidence type="ECO:0000313" key="2">
    <source>
        <dbReference type="Proteomes" id="UP000018872"/>
    </source>
</evidence>